<keyword evidence="2" id="KW-1185">Reference proteome</keyword>
<proteinExistence type="predicted"/>
<reference evidence="1" key="1">
    <citation type="submission" date="2023-12" db="EMBL/GenBank/DDBJ databases">
        <title>Diversity of Rhizobium in root nodule of phaseolus vulgaris.</title>
        <authorList>
            <person name="Wang H."/>
        </authorList>
    </citation>
    <scope>NUCLEOTIDE SEQUENCE</scope>
    <source>
        <strain evidence="1">MJ31</strain>
    </source>
</reference>
<dbReference type="Proteomes" id="UP001304050">
    <property type="component" value="Unassembled WGS sequence"/>
</dbReference>
<comment type="caution">
    <text evidence="1">The sequence shown here is derived from an EMBL/GenBank/DDBJ whole genome shotgun (WGS) entry which is preliminary data.</text>
</comment>
<gene>
    <name evidence="1" type="ORF">U8465_01315</name>
</gene>
<protein>
    <submittedName>
        <fullName evidence="1">Uncharacterized protein</fullName>
    </submittedName>
</protein>
<sequence>MMKEGFDIDWLVDRGFAADIVKMLIGENEFADLDAFESLDRHSRRLRGMALQHLQFFIEYGDRKDPVDVDGKILSPYPEYFYAWKLAGCPGISLHQLDRLISVRRSSSS</sequence>
<evidence type="ECO:0000313" key="2">
    <source>
        <dbReference type="Proteomes" id="UP001304050"/>
    </source>
</evidence>
<dbReference type="EMBL" id="JAYESG010000001">
    <property type="protein sequence ID" value="MEA3515798.1"/>
    <property type="molecule type" value="Genomic_DNA"/>
</dbReference>
<evidence type="ECO:0000313" key="1">
    <source>
        <dbReference type="EMBL" id="MEA3515798.1"/>
    </source>
</evidence>
<accession>A0ACC6MRM2</accession>
<name>A0ACC6MRM2_9HYPH</name>
<organism evidence="1 2">
    <name type="scientific">Rhizobium mulingense</name>
    <dbReference type="NCBI Taxonomy" id="3031128"/>
    <lineage>
        <taxon>Bacteria</taxon>
        <taxon>Pseudomonadati</taxon>
        <taxon>Pseudomonadota</taxon>
        <taxon>Alphaproteobacteria</taxon>
        <taxon>Hyphomicrobiales</taxon>
        <taxon>Rhizobiaceae</taxon>
        <taxon>Rhizobium/Agrobacterium group</taxon>
        <taxon>Rhizobium</taxon>
    </lineage>
</organism>